<proteinExistence type="predicted"/>
<name>A0A8J8GDV7_9FLAO</name>
<dbReference type="PANTHER" id="PTHR32305">
    <property type="match status" value="1"/>
</dbReference>
<dbReference type="RefSeq" id="WP_226927536.1">
    <property type="nucleotide sequence ID" value="NZ_JABSNO010000050.1"/>
</dbReference>
<dbReference type="InterPro" id="IPR050708">
    <property type="entry name" value="T6SS_VgrG/RHS"/>
</dbReference>
<comment type="caution">
    <text evidence="1">The sequence shown here is derived from an EMBL/GenBank/DDBJ whole genome shotgun (WGS) entry which is preliminary data.</text>
</comment>
<evidence type="ECO:0000313" key="1">
    <source>
        <dbReference type="EMBL" id="NRS94135.1"/>
    </source>
</evidence>
<evidence type="ECO:0000313" key="2">
    <source>
        <dbReference type="Proteomes" id="UP000610746"/>
    </source>
</evidence>
<sequence length="297" mass="32506">MGNVRLTYKKDANDELVVTDSNDYYPFGMSFLRNEEEDAYFGNGSYTNYKYNGKELQETGMYDYGARMYMPDIGRWGVVDPLAEKTMQPYAYANNNPIYFMDPTGMEGEGWIETKIDGKRSIFYDSNVNSKQEAIDKHYVGVTNYYDAATVTSNNASGEQIDQYNLDSAGVATDSKGNVMFSNFTTAGGMDIGVNRDTQTIVSIRTMSSKGLGGMGGELKFSQIYGVGYSVAVGYVSADGKNGSSFYITPSTGVGYDSGVSLSLFSVNRPDNRNFNINDFKGNGMSYNAGIPLLGAS</sequence>
<organism evidence="1 2">
    <name type="scientific">Frigoriflavimonas asaccharolytica</name>
    <dbReference type="NCBI Taxonomy" id="2735899"/>
    <lineage>
        <taxon>Bacteria</taxon>
        <taxon>Pseudomonadati</taxon>
        <taxon>Bacteroidota</taxon>
        <taxon>Flavobacteriia</taxon>
        <taxon>Flavobacteriales</taxon>
        <taxon>Weeksellaceae</taxon>
        <taxon>Frigoriflavimonas</taxon>
    </lineage>
</organism>
<dbReference type="InterPro" id="IPR022385">
    <property type="entry name" value="Rhs_assc_core"/>
</dbReference>
<dbReference type="AlphaFoldDB" id="A0A8J8GDV7"/>
<keyword evidence="2" id="KW-1185">Reference proteome</keyword>
<gene>
    <name evidence="1" type="ORF">HNQ03_003240</name>
</gene>
<protein>
    <submittedName>
        <fullName evidence="1">RHS repeat-associated protein</fullName>
    </submittedName>
</protein>
<dbReference type="Gene3D" id="2.180.10.10">
    <property type="entry name" value="RHS repeat-associated core"/>
    <property type="match status" value="1"/>
</dbReference>
<dbReference type="NCBIfam" id="TIGR03696">
    <property type="entry name" value="Rhs_assc_core"/>
    <property type="match status" value="1"/>
</dbReference>
<dbReference type="Proteomes" id="UP000610746">
    <property type="component" value="Unassembled WGS sequence"/>
</dbReference>
<dbReference type="PANTHER" id="PTHR32305:SF15">
    <property type="entry name" value="PROTEIN RHSA-RELATED"/>
    <property type="match status" value="1"/>
</dbReference>
<dbReference type="EMBL" id="JABSNO010000050">
    <property type="protein sequence ID" value="NRS94135.1"/>
    <property type="molecule type" value="Genomic_DNA"/>
</dbReference>
<accession>A0A8J8GDV7</accession>
<reference evidence="1" key="1">
    <citation type="submission" date="2020-05" db="EMBL/GenBank/DDBJ databases">
        <title>Genomic Encyclopedia of Type Strains, Phase IV (KMG-V): Genome sequencing to study the core and pangenomes of soil and plant-associated prokaryotes.</title>
        <authorList>
            <person name="Whitman W."/>
        </authorList>
    </citation>
    <scope>NUCLEOTIDE SEQUENCE</scope>
    <source>
        <strain evidence="1">16F</strain>
    </source>
</reference>